<dbReference type="PROSITE" id="PS01124">
    <property type="entry name" value="HTH_ARAC_FAMILY_2"/>
    <property type="match status" value="1"/>
</dbReference>
<dbReference type="InterPro" id="IPR018060">
    <property type="entry name" value="HTH_AraC"/>
</dbReference>
<sequence>MKQIPVYDICTLSAEKPDQEDILTDRFAAYLHHHQNLRFPHRHSFYHLVMFTSGTGTHDIDFKRFPVEAGQIYFMVPGQVHTWNFAGNIDGYIINFSDQFFQSLLLNPAYLEYFSFFSGMAEDEVLLLSDKNKQNAIRLFEQILLEYQQKEASYKDMIRSLLLELFISISRTTSDSTLKKQPKQSHLLLKNFQKLINKHFTDLKLPKEYADLLYVTPNHLNALCKDFAGKSAGELIRDRVLLEAKRLLINAELSISEIAYQLNFSDNSYFTKFFKKQTGITPEVFKKSIDHNYKYDYPQNFNL</sequence>
<dbReference type="SUPFAM" id="SSF51215">
    <property type="entry name" value="Regulatory protein AraC"/>
    <property type="match status" value="1"/>
</dbReference>
<dbReference type="Proteomes" id="UP000462014">
    <property type="component" value="Unassembled WGS sequence"/>
</dbReference>
<comment type="caution">
    <text evidence="5">The sequence shown here is derived from an EMBL/GenBank/DDBJ whole genome shotgun (WGS) entry which is preliminary data.</text>
</comment>
<dbReference type="GO" id="GO:0003700">
    <property type="term" value="F:DNA-binding transcription factor activity"/>
    <property type="evidence" value="ECO:0007669"/>
    <property type="project" value="InterPro"/>
</dbReference>
<evidence type="ECO:0000256" key="2">
    <source>
        <dbReference type="ARBA" id="ARBA00023125"/>
    </source>
</evidence>
<organism evidence="5 6">
    <name type="scientific">Mucilaginibacter arboris</name>
    <dbReference type="NCBI Taxonomy" id="2682090"/>
    <lineage>
        <taxon>Bacteria</taxon>
        <taxon>Pseudomonadati</taxon>
        <taxon>Bacteroidota</taxon>
        <taxon>Sphingobacteriia</taxon>
        <taxon>Sphingobacteriales</taxon>
        <taxon>Sphingobacteriaceae</taxon>
        <taxon>Mucilaginibacter</taxon>
    </lineage>
</organism>
<proteinExistence type="predicted"/>
<keyword evidence="1" id="KW-0805">Transcription regulation</keyword>
<dbReference type="Pfam" id="PF02311">
    <property type="entry name" value="AraC_binding"/>
    <property type="match status" value="1"/>
</dbReference>
<dbReference type="AlphaFoldDB" id="A0A7K1SY56"/>
<dbReference type="Gene3D" id="1.10.10.60">
    <property type="entry name" value="Homeodomain-like"/>
    <property type="match status" value="1"/>
</dbReference>
<dbReference type="SMART" id="SM00342">
    <property type="entry name" value="HTH_ARAC"/>
    <property type="match status" value="1"/>
</dbReference>
<protein>
    <submittedName>
        <fullName evidence="5">Helix-turn-helix domain-containing protein</fullName>
    </submittedName>
</protein>
<dbReference type="InterPro" id="IPR009057">
    <property type="entry name" value="Homeodomain-like_sf"/>
</dbReference>
<evidence type="ECO:0000259" key="4">
    <source>
        <dbReference type="PROSITE" id="PS01124"/>
    </source>
</evidence>
<keyword evidence="6" id="KW-1185">Reference proteome</keyword>
<feature type="domain" description="HTH araC/xylS-type" evidence="4">
    <location>
        <begin position="190"/>
        <end position="288"/>
    </location>
</feature>
<dbReference type="PANTHER" id="PTHR43280:SF32">
    <property type="entry name" value="TRANSCRIPTIONAL REGULATORY PROTEIN"/>
    <property type="match status" value="1"/>
</dbReference>
<evidence type="ECO:0000256" key="1">
    <source>
        <dbReference type="ARBA" id="ARBA00023015"/>
    </source>
</evidence>
<dbReference type="InterPro" id="IPR020449">
    <property type="entry name" value="Tscrpt_reg_AraC-type_HTH"/>
</dbReference>
<keyword evidence="2" id="KW-0238">DNA-binding</keyword>
<dbReference type="PANTHER" id="PTHR43280">
    <property type="entry name" value="ARAC-FAMILY TRANSCRIPTIONAL REGULATOR"/>
    <property type="match status" value="1"/>
</dbReference>
<keyword evidence="3" id="KW-0804">Transcription</keyword>
<evidence type="ECO:0000313" key="5">
    <source>
        <dbReference type="EMBL" id="MVN22254.1"/>
    </source>
</evidence>
<evidence type="ECO:0000313" key="6">
    <source>
        <dbReference type="Proteomes" id="UP000462014"/>
    </source>
</evidence>
<name>A0A7K1SY56_9SPHI</name>
<dbReference type="SUPFAM" id="SSF46689">
    <property type="entry name" value="Homeodomain-like"/>
    <property type="match status" value="1"/>
</dbReference>
<gene>
    <name evidence="5" type="ORF">GO621_11995</name>
</gene>
<dbReference type="Pfam" id="PF12833">
    <property type="entry name" value="HTH_18"/>
    <property type="match status" value="1"/>
</dbReference>
<dbReference type="InterPro" id="IPR003313">
    <property type="entry name" value="AraC-bd"/>
</dbReference>
<dbReference type="PRINTS" id="PR00032">
    <property type="entry name" value="HTHARAC"/>
</dbReference>
<dbReference type="GO" id="GO:0043565">
    <property type="term" value="F:sequence-specific DNA binding"/>
    <property type="evidence" value="ECO:0007669"/>
    <property type="project" value="InterPro"/>
</dbReference>
<accession>A0A7K1SY56</accession>
<dbReference type="RefSeq" id="WP_157567335.1">
    <property type="nucleotide sequence ID" value="NZ_WPIK01000010.1"/>
</dbReference>
<dbReference type="Gene3D" id="2.60.120.10">
    <property type="entry name" value="Jelly Rolls"/>
    <property type="match status" value="1"/>
</dbReference>
<dbReference type="EMBL" id="WPIK01000010">
    <property type="protein sequence ID" value="MVN22254.1"/>
    <property type="molecule type" value="Genomic_DNA"/>
</dbReference>
<dbReference type="InterPro" id="IPR037923">
    <property type="entry name" value="HTH-like"/>
</dbReference>
<evidence type="ECO:0000256" key="3">
    <source>
        <dbReference type="ARBA" id="ARBA00023163"/>
    </source>
</evidence>
<dbReference type="InterPro" id="IPR014710">
    <property type="entry name" value="RmlC-like_jellyroll"/>
</dbReference>
<reference evidence="5 6" key="1">
    <citation type="submission" date="2019-12" db="EMBL/GenBank/DDBJ databases">
        <title>Mucilaginibacter sp. HMF7410 genome sequencing and assembly.</title>
        <authorList>
            <person name="Kang H."/>
            <person name="Cha I."/>
            <person name="Kim H."/>
            <person name="Joh K."/>
        </authorList>
    </citation>
    <scope>NUCLEOTIDE SEQUENCE [LARGE SCALE GENOMIC DNA]</scope>
    <source>
        <strain evidence="5 6">HMF7410</strain>
    </source>
</reference>